<reference evidence="1 2" key="1">
    <citation type="submission" date="2018-10" db="EMBL/GenBank/DDBJ databases">
        <title>Iterative Subtractive Binning of Freshwater Chronoseries Metagenomes Recovers Nearly Complete Genomes from over Four Hundred Novel Species.</title>
        <authorList>
            <person name="Rodriguez-R L.M."/>
            <person name="Tsementzi D."/>
            <person name="Luo C."/>
            <person name="Konstantinidis K.T."/>
        </authorList>
    </citation>
    <scope>NUCLEOTIDE SEQUENCE [LARGE SCALE GENOMIC DNA]</scope>
    <source>
        <strain evidence="1">WB7_2B_003</strain>
    </source>
</reference>
<evidence type="ECO:0000313" key="2">
    <source>
        <dbReference type="Proteomes" id="UP000572953"/>
    </source>
</evidence>
<dbReference type="EMBL" id="RGGN01000216">
    <property type="protein sequence ID" value="NCU63319.1"/>
    <property type="molecule type" value="Genomic_DNA"/>
</dbReference>
<sequence length="229" mass="25715">MPKKILLFFLFFTISIHTKAEESIILFGVEKEKEAGYYYLGHIAPLQNSKLGAGYVQRFWLDYNNFNYNLTTSNIDAKAKGVSYALGYQNSLNNNFSYAGFIGAGIRNTDLSPNDPGNKSEGTKINPMIIIEAEQKFNNFYKLNFNASSEPNVESYWSRLRFSFGETIKVGPEFTIQGDPSYDTKKMALFISDIEIGNEIKMGAKIGQSKTNGSGHEAFIGIEFVKLLK</sequence>
<organism evidence="1 2">
    <name type="scientific">Candidatus Fonsibacter lacus</name>
    <dbReference type="NCBI Taxonomy" id="2576439"/>
    <lineage>
        <taxon>Bacteria</taxon>
        <taxon>Pseudomonadati</taxon>
        <taxon>Pseudomonadota</taxon>
        <taxon>Alphaproteobacteria</taxon>
        <taxon>Candidatus Pelagibacterales</taxon>
        <taxon>Candidatus Pelagibacterales incertae sedis</taxon>
        <taxon>Candidatus Fonsibacter</taxon>
    </lineage>
</organism>
<evidence type="ECO:0000313" key="1">
    <source>
        <dbReference type="EMBL" id="NCU63319.1"/>
    </source>
</evidence>
<accession>A0A845S8S0</accession>
<proteinExistence type="predicted"/>
<dbReference type="InterPro" id="IPR031485">
    <property type="entry name" value="CBP_BcsS"/>
</dbReference>
<dbReference type="AlphaFoldDB" id="A0A845S8S0"/>
<comment type="caution">
    <text evidence="1">The sequence shown here is derived from an EMBL/GenBank/DDBJ whole genome shotgun (WGS) entry which is preliminary data.</text>
</comment>
<dbReference type="Pfam" id="PF17036">
    <property type="entry name" value="CBP_BcsS"/>
    <property type="match status" value="1"/>
</dbReference>
<name>A0A845S8S0_9PROT</name>
<protein>
    <submittedName>
        <fullName evidence="1">Cellulose biosynthesis protein BcsS</fullName>
    </submittedName>
</protein>
<dbReference type="Proteomes" id="UP000572953">
    <property type="component" value="Unassembled WGS sequence"/>
</dbReference>
<gene>
    <name evidence="1" type="primary">bcsS</name>
    <name evidence="1" type="ORF">EBV78_04535</name>
</gene>